<keyword evidence="2" id="KW-1185">Reference proteome</keyword>
<reference evidence="2" key="1">
    <citation type="submission" date="2021-01" db="EMBL/GenBank/DDBJ databases">
        <title>Caligus Genome Assembly.</title>
        <authorList>
            <person name="Gallardo-Escarate C."/>
        </authorList>
    </citation>
    <scope>NUCLEOTIDE SEQUENCE [LARGE SCALE GENOMIC DNA]</scope>
</reference>
<dbReference type="AlphaFoldDB" id="A0A7T8HIB9"/>
<sequence>MPPSSLRLNRGGCRQLLRGFGDSRNPVDEGESWCQQLSLPTGLGQKSHSEDII</sequence>
<evidence type="ECO:0000313" key="2">
    <source>
        <dbReference type="Proteomes" id="UP000595437"/>
    </source>
</evidence>
<organism evidence="1 2">
    <name type="scientific">Caligus rogercresseyi</name>
    <name type="common">Sea louse</name>
    <dbReference type="NCBI Taxonomy" id="217165"/>
    <lineage>
        <taxon>Eukaryota</taxon>
        <taxon>Metazoa</taxon>
        <taxon>Ecdysozoa</taxon>
        <taxon>Arthropoda</taxon>
        <taxon>Crustacea</taxon>
        <taxon>Multicrustacea</taxon>
        <taxon>Hexanauplia</taxon>
        <taxon>Copepoda</taxon>
        <taxon>Siphonostomatoida</taxon>
        <taxon>Caligidae</taxon>
        <taxon>Caligus</taxon>
    </lineage>
</organism>
<gene>
    <name evidence="1" type="ORF">FKW44_010950</name>
</gene>
<protein>
    <submittedName>
        <fullName evidence="1">Uncharacterized protein</fullName>
    </submittedName>
</protein>
<dbReference type="EMBL" id="CP045896">
    <property type="protein sequence ID" value="QQP50070.1"/>
    <property type="molecule type" value="Genomic_DNA"/>
</dbReference>
<name>A0A7T8HIB9_CALRO</name>
<evidence type="ECO:0000313" key="1">
    <source>
        <dbReference type="EMBL" id="QQP50070.1"/>
    </source>
</evidence>
<proteinExistence type="predicted"/>
<accession>A0A7T8HIB9</accession>
<dbReference type="Proteomes" id="UP000595437">
    <property type="component" value="Chromosome 7"/>
</dbReference>